<keyword evidence="4" id="KW-0819">tRNA processing</keyword>
<dbReference type="AlphaFoldDB" id="A0A9P6KRJ0"/>
<dbReference type="Proteomes" id="UP000756921">
    <property type="component" value="Unassembled WGS sequence"/>
</dbReference>
<dbReference type="InterPro" id="IPR001680">
    <property type="entry name" value="WD40_rpt"/>
</dbReference>
<dbReference type="Pfam" id="PF00400">
    <property type="entry name" value="WD40"/>
    <property type="match status" value="3"/>
</dbReference>
<evidence type="ECO:0000256" key="5">
    <source>
        <dbReference type="ARBA" id="ARBA00022737"/>
    </source>
</evidence>
<evidence type="ECO:0000313" key="10">
    <source>
        <dbReference type="Proteomes" id="UP000756921"/>
    </source>
</evidence>
<dbReference type="GO" id="GO:0030488">
    <property type="term" value="P:tRNA methylation"/>
    <property type="evidence" value="ECO:0007669"/>
    <property type="project" value="TreeGrafter"/>
</dbReference>
<dbReference type="Gene3D" id="2.130.10.10">
    <property type="entry name" value="YVTN repeat-like/Quinoprotein amine dehydrogenase"/>
    <property type="match status" value="3"/>
</dbReference>
<dbReference type="InterPro" id="IPR019775">
    <property type="entry name" value="WD40_repeat_CS"/>
</dbReference>
<dbReference type="EMBL" id="WJXW01000006">
    <property type="protein sequence ID" value="KAF9735654.1"/>
    <property type="molecule type" value="Genomic_DNA"/>
</dbReference>
<keyword evidence="3 7" id="KW-0853">WD repeat</keyword>
<comment type="similarity">
    <text evidence="6">Belongs to the WD repeat WDR6 family.</text>
</comment>
<dbReference type="InterPro" id="IPR051973">
    <property type="entry name" value="tRNA_Anticodon_Mtase-Reg"/>
</dbReference>
<dbReference type="PANTHER" id="PTHR14344:SF3">
    <property type="entry name" value="WD REPEAT-CONTAINING PROTEIN 6"/>
    <property type="match status" value="1"/>
</dbReference>
<evidence type="ECO:0000256" key="2">
    <source>
        <dbReference type="ARBA" id="ARBA00022490"/>
    </source>
</evidence>
<evidence type="ECO:0000256" key="7">
    <source>
        <dbReference type="PROSITE-ProRule" id="PRU00221"/>
    </source>
</evidence>
<name>A0A9P6KRJ0_9PLEO</name>
<comment type="caution">
    <text evidence="9">The sequence shown here is derived from an EMBL/GenBank/DDBJ whole genome shotgun (WGS) entry which is preliminary data.</text>
</comment>
<evidence type="ECO:0000256" key="8">
    <source>
        <dbReference type="SAM" id="MobiDB-lite"/>
    </source>
</evidence>
<dbReference type="PROSITE" id="PS50082">
    <property type="entry name" value="WD_REPEATS_2"/>
    <property type="match status" value="2"/>
</dbReference>
<gene>
    <name evidence="9" type="ORF">PMIN01_07059</name>
</gene>
<dbReference type="PROSITE" id="PS00678">
    <property type="entry name" value="WD_REPEATS_1"/>
    <property type="match status" value="1"/>
</dbReference>
<keyword evidence="5" id="KW-0677">Repeat</keyword>
<feature type="compositionally biased region" description="Low complexity" evidence="8">
    <location>
        <begin position="1018"/>
        <end position="1027"/>
    </location>
</feature>
<feature type="repeat" description="WD" evidence="7">
    <location>
        <begin position="239"/>
        <end position="263"/>
    </location>
</feature>
<keyword evidence="10" id="KW-1185">Reference proteome</keyword>
<evidence type="ECO:0000313" key="9">
    <source>
        <dbReference type="EMBL" id="KAF9735654.1"/>
    </source>
</evidence>
<reference evidence="9" key="1">
    <citation type="journal article" date="2020" name="Mol. Plant Microbe Interact.">
        <title>Genome Sequence of the Biocontrol Agent Coniothyrium minitans strain Conio (IMI 134523).</title>
        <authorList>
            <person name="Patel D."/>
            <person name="Shittu T.A."/>
            <person name="Baroncelli R."/>
            <person name="Muthumeenakshi S."/>
            <person name="Osborne T.H."/>
            <person name="Janganan T.K."/>
            <person name="Sreenivasaprasad S."/>
        </authorList>
    </citation>
    <scope>NUCLEOTIDE SEQUENCE</scope>
    <source>
        <strain evidence="9">Conio</strain>
    </source>
</reference>
<keyword evidence="2" id="KW-0963">Cytoplasm</keyword>
<accession>A0A9P6KRJ0</accession>
<dbReference type="OrthoDB" id="5594999at2759"/>
<dbReference type="SMART" id="SM00320">
    <property type="entry name" value="WD40"/>
    <property type="match status" value="7"/>
</dbReference>
<protein>
    <submittedName>
        <fullName evidence="9">WD repeat domain-containing protein</fullName>
    </submittedName>
</protein>
<organism evidence="9 10">
    <name type="scientific">Paraphaeosphaeria minitans</name>
    <dbReference type="NCBI Taxonomy" id="565426"/>
    <lineage>
        <taxon>Eukaryota</taxon>
        <taxon>Fungi</taxon>
        <taxon>Dikarya</taxon>
        <taxon>Ascomycota</taxon>
        <taxon>Pezizomycotina</taxon>
        <taxon>Dothideomycetes</taxon>
        <taxon>Pleosporomycetidae</taxon>
        <taxon>Pleosporales</taxon>
        <taxon>Massarineae</taxon>
        <taxon>Didymosphaeriaceae</taxon>
        <taxon>Paraphaeosphaeria</taxon>
    </lineage>
</organism>
<dbReference type="SUPFAM" id="SSF50952">
    <property type="entry name" value="Soluble quinoprotein glucose dehydrogenase"/>
    <property type="match status" value="1"/>
</dbReference>
<dbReference type="InterPro" id="IPR036322">
    <property type="entry name" value="WD40_repeat_dom_sf"/>
</dbReference>
<evidence type="ECO:0000256" key="4">
    <source>
        <dbReference type="ARBA" id="ARBA00022694"/>
    </source>
</evidence>
<proteinExistence type="inferred from homology"/>
<evidence type="ECO:0000256" key="1">
    <source>
        <dbReference type="ARBA" id="ARBA00004496"/>
    </source>
</evidence>
<feature type="repeat" description="WD" evidence="7">
    <location>
        <begin position="847"/>
        <end position="879"/>
    </location>
</feature>
<dbReference type="SUPFAM" id="SSF50978">
    <property type="entry name" value="WD40 repeat-like"/>
    <property type="match status" value="3"/>
</dbReference>
<dbReference type="PANTHER" id="PTHR14344">
    <property type="entry name" value="WD REPEAT PROTEIN"/>
    <property type="match status" value="1"/>
</dbReference>
<dbReference type="GO" id="GO:0005737">
    <property type="term" value="C:cytoplasm"/>
    <property type="evidence" value="ECO:0007669"/>
    <property type="project" value="UniProtKB-SubCell"/>
</dbReference>
<comment type="subcellular location">
    <subcellularLocation>
        <location evidence="1">Cytoplasm</location>
    </subcellularLocation>
</comment>
<sequence>MARKLQHECTRLPITALAECGLLLIVAEGPCLHFYHRRENTLISSEQIFEGQAIHGIRQLSSSADHVHLIIWGGLLIRTLILDTFRDEDDSWPPLNATFSEVSKTPDWILDLQPAPRSPENTLPERCVAVTAHNALLDIVQEPGVQSPRARSLGSLSVRGLTSSSRSILYSAHLLWESSDCILVAAGTAFGEIIYWSWDQLRPEESTSRTHRVFLGHEGSIFGVQISNLLCVNGQGSRRLLASCSDDRTIRIWDVSRATAEEGPESHAGDEELQRTRHTGFSNASYDTDVSNKDCVAIGWGHTSRVWKIEFLDSGGNTSVSPDKIVLLSAGEDATSRTWTLNTNVKSSTSASTPPWQLDLMDTAPYHNGKNVWSMALPNASSPYRSVALGGADSKITKFPLRTRSRSADQAQYDIEYFVSILASPEESTAVAKKAGHRSSKQTEFLRSYAFVDASSFILTTNSGGVFLETMSPQHTSRIDLSELVAQPEDLSGYSVCAGEPSLGVAFVAGAKGSLYAYHKKTSRLTKLHTVNGKIGEVFTGTFADSLQSNWMVLLVTLVGQKDAQLLHVDLTQCKEPQPLEELLESARPTLSSTTIVPIPDHITGLVITSMVYVDASEGSYVLLGFRRGSIAAYRIVDQSAEHADQTPAELLGIMHSIHGKETVTAMTWVPQGTDSPSGHLVSTGRDGCVAIHLIKLETMSYRLVHNITLPVGPNIEGLYFHDDELHVYGFSHKEFVVYNTVTEEVTMSVETGGAHRSWSFQPHISEKGGGTLVWTRASSMHILSQSGPDHEVIRSGGHGREIKAVAASPAIETDKGKSQLIATGAEDTDIKIFSYTDKHLTCLHTLRKHTTGIQSLQWSADGSYLFSSGGCEEFYVWKTTLLPPALGGIGVVCEASCAPESEHSDLRIMAFDVAQHAETPAGFIISMVFSNSVVKIYAYSPTSPQHWQPLASALYSTSCLTQCAFLPTPSKHIAPPHSILTAGTDGHAVLWPIPLLPLHLHRAQDPDSDPHPHPYNLTHHSSTSLHQSTSKTLATVALPAKNDIILVVSGGDDGTLAFRLARCAPDGGDVAWTGVPVVVVRSHASAVTACAMVPWQGRVLLVTGGNDQWVRMWAVDVSAVEDRGDGNGDGDGDGGDWITIRRVGKARTSVADVSSVAVLLGGEDDDDDDDEHDEGQPARVLVCGVGMQLLRVG</sequence>
<evidence type="ECO:0000256" key="3">
    <source>
        <dbReference type="ARBA" id="ARBA00022574"/>
    </source>
</evidence>
<feature type="compositionally biased region" description="Basic and acidic residues" evidence="8">
    <location>
        <begin position="1003"/>
        <end position="1013"/>
    </location>
</feature>
<dbReference type="InterPro" id="IPR011041">
    <property type="entry name" value="Quinoprot_gluc/sorb_DH_b-prop"/>
</dbReference>
<feature type="region of interest" description="Disordered" evidence="8">
    <location>
        <begin position="1003"/>
        <end position="1027"/>
    </location>
</feature>
<dbReference type="InterPro" id="IPR015943">
    <property type="entry name" value="WD40/YVTN_repeat-like_dom_sf"/>
</dbReference>
<evidence type="ECO:0000256" key="6">
    <source>
        <dbReference type="ARBA" id="ARBA00038255"/>
    </source>
</evidence>